<proteinExistence type="predicted"/>
<comment type="caution">
    <text evidence="5">The sequence shown here is derived from an EMBL/GenBank/DDBJ whole genome shotgun (WGS) entry which is preliminary data.</text>
</comment>
<dbReference type="Proteomes" id="UP001524435">
    <property type="component" value="Unassembled WGS sequence"/>
</dbReference>
<keyword evidence="3" id="KW-0460">Magnesium</keyword>
<dbReference type="Pfam" id="PF04167">
    <property type="entry name" value="DUF402"/>
    <property type="match status" value="1"/>
</dbReference>
<protein>
    <submittedName>
        <fullName evidence="5">DUF402 domain-containing protein</fullName>
    </submittedName>
</protein>
<evidence type="ECO:0000256" key="2">
    <source>
        <dbReference type="ARBA" id="ARBA00022801"/>
    </source>
</evidence>
<evidence type="ECO:0000313" key="6">
    <source>
        <dbReference type="Proteomes" id="UP001524435"/>
    </source>
</evidence>
<organism evidence="5 6">
    <name type="scientific">Massilicoli timonensis</name>
    <dbReference type="NCBI Taxonomy" id="2015901"/>
    <lineage>
        <taxon>Bacteria</taxon>
        <taxon>Bacillati</taxon>
        <taxon>Bacillota</taxon>
        <taxon>Erysipelotrichia</taxon>
        <taxon>Erysipelotrichales</taxon>
        <taxon>Erysipelotrichaceae</taxon>
        <taxon>Massilicoli</taxon>
    </lineage>
</organism>
<dbReference type="PANTHER" id="PTHR39159:SF1">
    <property type="entry name" value="UPF0374 PROTEIN YGAC"/>
    <property type="match status" value="1"/>
</dbReference>
<reference evidence="5 6" key="1">
    <citation type="submission" date="2022-06" db="EMBL/GenBank/DDBJ databases">
        <title>Isolation of gut microbiota from human fecal samples.</title>
        <authorList>
            <person name="Pamer E.G."/>
            <person name="Barat B."/>
            <person name="Waligurski E."/>
            <person name="Medina S."/>
            <person name="Paddock L."/>
            <person name="Mostad J."/>
        </authorList>
    </citation>
    <scope>NUCLEOTIDE SEQUENCE [LARGE SCALE GENOMIC DNA]</scope>
    <source>
        <strain evidence="5 6">DFI.6.1</strain>
    </source>
</reference>
<evidence type="ECO:0000313" key="5">
    <source>
        <dbReference type="EMBL" id="MCQ5122733.1"/>
    </source>
</evidence>
<keyword evidence="1" id="KW-0479">Metal-binding</keyword>
<keyword evidence="6" id="KW-1185">Reference proteome</keyword>
<dbReference type="InterPro" id="IPR007295">
    <property type="entry name" value="DUF402"/>
</dbReference>
<dbReference type="InterPro" id="IPR035930">
    <property type="entry name" value="FomD-like_sf"/>
</dbReference>
<dbReference type="NCBIfam" id="NF010183">
    <property type="entry name" value="PRK13662.1"/>
    <property type="match status" value="1"/>
</dbReference>
<sequence length="181" mass="21557">MLKEKDYVYIQSYKHDGSLHRTWIKGFVIEVSKERIVAVTDRACVVESDGRRWITREPAICFFYPNQWFNVISMIRKTGIHYYCNLASPSIYDGEAIKNIDYDLDVKVHPDGSYLILDEDEYAQHGAEMGYSEQLKRAIGLEMEKLIKKIERRESPFDEKEIEELYRRYQYLSKHNGKWKK</sequence>
<evidence type="ECO:0000256" key="1">
    <source>
        <dbReference type="ARBA" id="ARBA00022723"/>
    </source>
</evidence>
<dbReference type="PIRSF" id="PIRSF028345">
    <property type="entry name" value="UCP028345"/>
    <property type="match status" value="1"/>
</dbReference>
<dbReference type="Gene3D" id="2.40.380.10">
    <property type="entry name" value="FomD-like"/>
    <property type="match status" value="1"/>
</dbReference>
<accession>A0ABT1SNC6</accession>
<feature type="domain" description="DUF402" evidence="4">
    <location>
        <begin position="16"/>
        <end position="154"/>
    </location>
</feature>
<dbReference type="RefSeq" id="WP_256198377.1">
    <property type="nucleotide sequence ID" value="NZ_JANGCH010000030.1"/>
</dbReference>
<dbReference type="PANTHER" id="PTHR39159">
    <property type="match status" value="1"/>
</dbReference>
<dbReference type="InterPro" id="IPR016882">
    <property type="entry name" value="SA1684"/>
</dbReference>
<dbReference type="EMBL" id="JANGCH010000030">
    <property type="protein sequence ID" value="MCQ5122733.1"/>
    <property type="molecule type" value="Genomic_DNA"/>
</dbReference>
<name>A0ABT1SNC6_9FIRM</name>
<evidence type="ECO:0000259" key="4">
    <source>
        <dbReference type="Pfam" id="PF04167"/>
    </source>
</evidence>
<dbReference type="InterPro" id="IPR050212">
    <property type="entry name" value="Ntdp-like"/>
</dbReference>
<keyword evidence="2" id="KW-0378">Hydrolase</keyword>
<gene>
    <name evidence="5" type="ORF">NE663_10790</name>
</gene>
<dbReference type="SUPFAM" id="SSF159234">
    <property type="entry name" value="FomD-like"/>
    <property type="match status" value="1"/>
</dbReference>
<evidence type="ECO:0000256" key="3">
    <source>
        <dbReference type="ARBA" id="ARBA00022842"/>
    </source>
</evidence>